<dbReference type="FunFam" id="3.40.1160.10:FF:000028">
    <property type="entry name" value="Uridylate kinase isoform A"/>
    <property type="match status" value="1"/>
</dbReference>
<sequence length="493" mass="53529">MACDDDDDDFPLLHEKTPSSSNPTPQTLDFAGKCPPFCFPDDPLTFSGDRKTLIRPEKRKEAEDSGDSSFAKKHHHHHHSGPKILSVSSSSCSEIKKDREEWSDCAINSLLEAYTEKYVELNRGNLRGRDWDEVAMAVSARKGGKGGTKSVEQCKNKVDNLKKRYKAERQRMGGSGMSHWPWFKKMEEIVGGGGGGVKSGGEGEEAVERERVVSSGVVSVVGNSGRQAKRYTVVSPNTSGLPNTLKTKSLSNPRWRRVVFKISGAALAGNGSQNVDPKVTSLIAREVVAVNRLGVEVAIVVGGRNFFCGESWTAATGLDRTAADQIGMMATVMNSILLQASIENLGTQTRLQTAFKMAEVAEPYIRRRAIRHLEKGRVVIFGAGTGNPYFTTDTAAALRASEINAEAVLKGTNADGLYDCDSRNSSNVGFEHMSYRDMISRGLSASMDITAIHLCEENCIPVVIFNLLEPGNISRALCGDPVGILIDQSARIS</sequence>
<feature type="compositionally biased region" description="Acidic residues" evidence="6">
    <location>
        <begin position="1"/>
        <end position="10"/>
    </location>
</feature>
<dbReference type="Gene3D" id="1.10.10.60">
    <property type="entry name" value="Homeodomain-like"/>
    <property type="match status" value="1"/>
</dbReference>
<dbReference type="CDD" id="cd04254">
    <property type="entry name" value="AAK_UMPK-PyrH-Ec"/>
    <property type="match status" value="1"/>
</dbReference>
<keyword evidence="10" id="KW-1185">Reference proteome</keyword>
<reference evidence="10" key="1">
    <citation type="journal article" date="2013" name="Science">
        <title>The Amborella genome and the evolution of flowering plants.</title>
        <authorList>
            <consortium name="Amborella Genome Project"/>
        </authorList>
    </citation>
    <scope>NUCLEOTIDE SEQUENCE [LARGE SCALE GENOMIC DNA]</scope>
</reference>
<dbReference type="Gene3D" id="3.40.1160.10">
    <property type="entry name" value="Acetylglutamate kinase-like"/>
    <property type="match status" value="1"/>
</dbReference>
<dbReference type="Pfam" id="PF00696">
    <property type="entry name" value="AA_kinase"/>
    <property type="match status" value="1"/>
</dbReference>
<dbReference type="AlphaFoldDB" id="W1P7M4"/>
<dbReference type="PANTHER" id="PTHR42833">
    <property type="entry name" value="URIDYLATE KINASE"/>
    <property type="match status" value="1"/>
</dbReference>
<dbReference type="HOGENOM" id="CLU_033861_3_1_1"/>
<dbReference type="InterPro" id="IPR015963">
    <property type="entry name" value="Uridylate_kinase_bac"/>
</dbReference>
<dbReference type="GO" id="GO:0009570">
    <property type="term" value="C:chloroplast stroma"/>
    <property type="evidence" value="ECO:0000318"/>
    <property type="project" value="GO_Central"/>
</dbReference>
<evidence type="ECO:0000256" key="5">
    <source>
        <dbReference type="ARBA" id="ARBA00032092"/>
    </source>
</evidence>
<comment type="pathway">
    <text evidence="1">Pyrimidine metabolism; CTP biosynthesis via de novo pathway; UDP from UMP (UMPK route): step 1/1.</text>
</comment>
<feature type="region of interest" description="Disordered" evidence="6">
    <location>
        <begin position="1"/>
        <end position="89"/>
    </location>
</feature>
<evidence type="ECO:0000256" key="4">
    <source>
        <dbReference type="ARBA" id="ARBA00022975"/>
    </source>
</evidence>
<dbReference type="Gramene" id="ERN05877">
    <property type="protein sequence ID" value="ERN05877"/>
    <property type="gene ID" value="AMTR_s00006p00265300"/>
</dbReference>
<proteinExistence type="inferred from homology"/>
<feature type="compositionally biased region" description="Basic residues" evidence="6">
    <location>
        <begin position="71"/>
        <end position="81"/>
    </location>
</feature>
<evidence type="ECO:0000256" key="3">
    <source>
        <dbReference type="ARBA" id="ARBA00012899"/>
    </source>
</evidence>
<organism evidence="9 10">
    <name type="scientific">Amborella trichopoda</name>
    <dbReference type="NCBI Taxonomy" id="13333"/>
    <lineage>
        <taxon>Eukaryota</taxon>
        <taxon>Viridiplantae</taxon>
        <taxon>Streptophyta</taxon>
        <taxon>Embryophyta</taxon>
        <taxon>Tracheophyta</taxon>
        <taxon>Spermatophyta</taxon>
        <taxon>Magnoliopsida</taxon>
        <taxon>Amborellales</taxon>
        <taxon>Amborellaceae</taxon>
        <taxon>Amborella</taxon>
    </lineage>
</organism>
<keyword evidence="4" id="KW-0665">Pyrimidine biosynthesis</keyword>
<dbReference type="GO" id="GO:0044210">
    <property type="term" value="P:'de novo' CTP biosynthetic process"/>
    <property type="evidence" value="ECO:0007669"/>
    <property type="project" value="UniProtKB-UniPathway"/>
</dbReference>
<feature type="compositionally biased region" description="Basic and acidic residues" evidence="6">
    <location>
        <begin position="48"/>
        <end position="63"/>
    </location>
</feature>
<dbReference type="STRING" id="13333.W1P7M4"/>
<evidence type="ECO:0000313" key="9">
    <source>
        <dbReference type="EMBL" id="ERN05877.1"/>
    </source>
</evidence>
<feature type="domain" description="Myb/SANT-like DNA-binding" evidence="8">
    <location>
        <begin position="99"/>
        <end position="189"/>
    </location>
</feature>
<evidence type="ECO:0000313" key="10">
    <source>
        <dbReference type="Proteomes" id="UP000017836"/>
    </source>
</evidence>
<dbReference type="KEGG" id="atr:18434064"/>
<dbReference type="EC" id="2.7.4.22" evidence="3"/>
<dbReference type="SUPFAM" id="SSF53633">
    <property type="entry name" value="Carbamate kinase-like"/>
    <property type="match status" value="1"/>
</dbReference>
<accession>W1P7M4</accession>
<protein>
    <recommendedName>
        <fullName evidence="3">UMP kinase</fullName>
        <ecNumber evidence="3">2.7.4.22</ecNumber>
    </recommendedName>
    <alternativeName>
        <fullName evidence="5">Uridine monophosphate kinase</fullName>
    </alternativeName>
</protein>
<dbReference type="Proteomes" id="UP000017836">
    <property type="component" value="Unassembled WGS sequence"/>
</dbReference>
<dbReference type="FunFam" id="1.10.10.60:FF:000238">
    <property type="entry name" value="Aspartate/glutamate/uridylate kinase family protein"/>
    <property type="match status" value="1"/>
</dbReference>
<evidence type="ECO:0000259" key="8">
    <source>
        <dbReference type="Pfam" id="PF13837"/>
    </source>
</evidence>
<dbReference type="EMBL" id="KI393980">
    <property type="protein sequence ID" value="ERN05877.1"/>
    <property type="molecule type" value="Genomic_DNA"/>
</dbReference>
<evidence type="ECO:0000256" key="1">
    <source>
        <dbReference type="ARBA" id="ARBA00004791"/>
    </source>
</evidence>
<comment type="similarity">
    <text evidence="2">Belongs to the UMP kinase family.</text>
</comment>
<name>W1P7M4_AMBTC</name>
<dbReference type="NCBIfam" id="TIGR02075">
    <property type="entry name" value="pyrH_bact"/>
    <property type="match status" value="1"/>
</dbReference>
<evidence type="ECO:0000256" key="6">
    <source>
        <dbReference type="SAM" id="MobiDB-lite"/>
    </source>
</evidence>
<gene>
    <name evidence="9" type="ORF">AMTR_s00006p00265300</name>
</gene>
<dbReference type="OrthoDB" id="409889at2759"/>
<dbReference type="GO" id="GO:0006225">
    <property type="term" value="P:UDP biosynthetic process"/>
    <property type="evidence" value="ECO:0000318"/>
    <property type="project" value="GO_Central"/>
</dbReference>
<dbReference type="InterPro" id="IPR001048">
    <property type="entry name" value="Asp/Glu/Uridylate_kinase"/>
</dbReference>
<dbReference type="InterPro" id="IPR044822">
    <property type="entry name" value="Myb_DNA-bind_4"/>
</dbReference>
<dbReference type="UniPathway" id="UPA00159">
    <property type="reaction ID" value="UER00275"/>
</dbReference>
<feature type="domain" description="Aspartate/glutamate/uridylate kinase" evidence="7">
    <location>
        <begin position="257"/>
        <end position="466"/>
    </location>
</feature>
<dbReference type="PANTHER" id="PTHR42833:SF1">
    <property type="entry name" value="UMP KINASE"/>
    <property type="match status" value="1"/>
</dbReference>
<evidence type="ECO:0000256" key="2">
    <source>
        <dbReference type="ARBA" id="ARBA00007614"/>
    </source>
</evidence>
<feature type="compositionally biased region" description="Polar residues" evidence="6">
    <location>
        <begin position="18"/>
        <end position="27"/>
    </location>
</feature>
<dbReference type="HAMAP" id="MF_01220_B">
    <property type="entry name" value="PyrH_B"/>
    <property type="match status" value="1"/>
</dbReference>
<dbReference type="Pfam" id="PF13837">
    <property type="entry name" value="Myb_DNA-bind_4"/>
    <property type="match status" value="1"/>
</dbReference>
<evidence type="ECO:0000259" key="7">
    <source>
        <dbReference type="Pfam" id="PF00696"/>
    </source>
</evidence>
<dbReference type="eggNOG" id="ENOG502QPKF">
    <property type="taxonomic scope" value="Eukaryota"/>
</dbReference>
<dbReference type="InterPro" id="IPR036393">
    <property type="entry name" value="AceGlu_kinase-like_sf"/>
</dbReference>
<dbReference type="GO" id="GO:0033862">
    <property type="term" value="F:UMP kinase activity"/>
    <property type="evidence" value="ECO:0000318"/>
    <property type="project" value="GO_Central"/>
</dbReference>
<dbReference type="OMA" id="MSHWPWF"/>